<keyword evidence="2" id="KW-1185">Reference proteome</keyword>
<name>A0A4S8MMU2_DENBC</name>
<dbReference type="AlphaFoldDB" id="A0A4S8MMU2"/>
<proteinExistence type="predicted"/>
<evidence type="ECO:0000313" key="2">
    <source>
        <dbReference type="Proteomes" id="UP000297245"/>
    </source>
</evidence>
<protein>
    <submittedName>
        <fullName evidence="1">Uncharacterized protein</fullName>
    </submittedName>
</protein>
<organism evidence="1 2">
    <name type="scientific">Dendrothele bispora (strain CBS 962.96)</name>
    <dbReference type="NCBI Taxonomy" id="1314807"/>
    <lineage>
        <taxon>Eukaryota</taxon>
        <taxon>Fungi</taxon>
        <taxon>Dikarya</taxon>
        <taxon>Basidiomycota</taxon>
        <taxon>Agaricomycotina</taxon>
        <taxon>Agaricomycetes</taxon>
        <taxon>Agaricomycetidae</taxon>
        <taxon>Agaricales</taxon>
        <taxon>Agaricales incertae sedis</taxon>
        <taxon>Dendrothele</taxon>
    </lineage>
</organism>
<gene>
    <name evidence="1" type="ORF">K435DRAFT_851074</name>
</gene>
<sequence length="68" mass="7812">MLVLGTLFMGFFLYIIGGLQARFGHWGIFDNSNVWLIEGHDSATKGIIIPLRLLFRRHYGSHLLDLPR</sequence>
<dbReference type="Proteomes" id="UP000297245">
    <property type="component" value="Unassembled WGS sequence"/>
</dbReference>
<dbReference type="OrthoDB" id="4142200at2759"/>
<accession>A0A4S8MMU2</accession>
<evidence type="ECO:0000313" key="1">
    <source>
        <dbReference type="EMBL" id="THV04250.1"/>
    </source>
</evidence>
<dbReference type="EMBL" id="ML179058">
    <property type="protein sequence ID" value="THV04250.1"/>
    <property type="molecule type" value="Genomic_DNA"/>
</dbReference>
<reference evidence="1 2" key="1">
    <citation type="journal article" date="2019" name="Nat. Ecol. Evol.">
        <title>Megaphylogeny resolves global patterns of mushroom evolution.</title>
        <authorList>
            <person name="Varga T."/>
            <person name="Krizsan K."/>
            <person name="Foldi C."/>
            <person name="Dima B."/>
            <person name="Sanchez-Garcia M."/>
            <person name="Sanchez-Ramirez S."/>
            <person name="Szollosi G.J."/>
            <person name="Szarkandi J.G."/>
            <person name="Papp V."/>
            <person name="Albert L."/>
            <person name="Andreopoulos W."/>
            <person name="Angelini C."/>
            <person name="Antonin V."/>
            <person name="Barry K.W."/>
            <person name="Bougher N.L."/>
            <person name="Buchanan P."/>
            <person name="Buyck B."/>
            <person name="Bense V."/>
            <person name="Catcheside P."/>
            <person name="Chovatia M."/>
            <person name="Cooper J."/>
            <person name="Damon W."/>
            <person name="Desjardin D."/>
            <person name="Finy P."/>
            <person name="Geml J."/>
            <person name="Haridas S."/>
            <person name="Hughes K."/>
            <person name="Justo A."/>
            <person name="Karasinski D."/>
            <person name="Kautmanova I."/>
            <person name="Kiss B."/>
            <person name="Kocsube S."/>
            <person name="Kotiranta H."/>
            <person name="LaButti K.M."/>
            <person name="Lechner B.E."/>
            <person name="Liimatainen K."/>
            <person name="Lipzen A."/>
            <person name="Lukacs Z."/>
            <person name="Mihaltcheva S."/>
            <person name="Morgado L.N."/>
            <person name="Niskanen T."/>
            <person name="Noordeloos M.E."/>
            <person name="Ohm R.A."/>
            <person name="Ortiz-Santana B."/>
            <person name="Ovrebo C."/>
            <person name="Racz N."/>
            <person name="Riley R."/>
            <person name="Savchenko A."/>
            <person name="Shiryaev A."/>
            <person name="Soop K."/>
            <person name="Spirin V."/>
            <person name="Szebenyi C."/>
            <person name="Tomsovsky M."/>
            <person name="Tulloss R.E."/>
            <person name="Uehling J."/>
            <person name="Grigoriev I.V."/>
            <person name="Vagvolgyi C."/>
            <person name="Papp T."/>
            <person name="Martin F.M."/>
            <person name="Miettinen O."/>
            <person name="Hibbett D.S."/>
            <person name="Nagy L.G."/>
        </authorList>
    </citation>
    <scope>NUCLEOTIDE SEQUENCE [LARGE SCALE GENOMIC DNA]</scope>
    <source>
        <strain evidence="1 2">CBS 962.96</strain>
    </source>
</reference>